<reference evidence="1" key="1">
    <citation type="submission" date="2022-10" db="EMBL/GenBank/DDBJ databases">
        <title>Culturing micro-colonial fungi from biological soil crusts in the Mojave desert and describing Neophaeococcomyces mojavensis, and introducing the new genera and species Taxawa tesnikishii.</title>
        <authorList>
            <person name="Kurbessoian T."/>
            <person name="Stajich J.E."/>
        </authorList>
    </citation>
    <scope>NUCLEOTIDE SEQUENCE</scope>
    <source>
        <strain evidence="1">JES_115</strain>
    </source>
</reference>
<comment type="caution">
    <text evidence="1">The sequence shown here is derived from an EMBL/GenBank/DDBJ whole genome shotgun (WGS) entry which is preliminary data.</text>
</comment>
<protein>
    <submittedName>
        <fullName evidence="1">Uncharacterized protein</fullName>
    </submittedName>
</protein>
<keyword evidence="2" id="KW-1185">Reference proteome</keyword>
<evidence type="ECO:0000313" key="1">
    <source>
        <dbReference type="EMBL" id="KAJ9635817.1"/>
    </source>
</evidence>
<dbReference type="EMBL" id="JAPDRP010000026">
    <property type="protein sequence ID" value="KAJ9635817.1"/>
    <property type="molecule type" value="Genomic_DNA"/>
</dbReference>
<dbReference type="Proteomes" id="UP001172680">
    <property type="component" value="Unassembled WGS sequence"/>
</dbReference>
<gene>
    <name evidence="1" type="ORF">H2199_008169</name>
</gene>
<name>A0ACC2YKN0_9PEZI</name>
<sequence>MTRVETIRLLVLAYSLPDYIDKLNDEIRELPVNNPLDAWYEHPRKKFLQKGQIMEPLKRPSYQLPYAPTFVSEDKYVTIMGFSAVRETEP</sequence>
<organism evidence="1 2">
    <name type="scientific">Coniosporium tulheliwenetii</name>
    <dbReference type="NCBI Taxonomy" id="3383036"/>
    <lineage>
        <taxon>Eukaryota</taxon>
        <taxon>Fungi</taxon>
        <taxon>Dikarya</taxon>
        <taxon>Ascomycota</taxon>
        <taxon>Pezizomycotina</taxon>
        <taxon>Dothideomycetes</taxon>
        <taxon>Dothideomycetes incertae sedis</taxon>
        <taxon>Coniosporium</taxon>
    </lineage>
</organism>
<accession>A0ACC2YKN0</accession>
<evidence type="ECO:0000313" key="2">
    <source>
        <dbReference type="Proteomes" id="UP001172680"/>
    </source>
</evidence>
<proteinExistence type="predicted"/>